<proteinExistence type="predicted"/>
<protein>
    <submittedName>
        <fullName evidence="1">Uncharacterized protein</fullName>
    </submittedName>
</protein>
<dbReference type="Proteomes" id="UP001175226">
    <property type="component" value="Unassembled WGS sequence"/>
</dbReference>
<dbReference type="AlphaFoldDB" id="A0AA39JIR6"/>
<gene>
    <name evidence="1" type="ORF">EV421DRAFT_1806917</name>
</gene>
<reference evidence="1" key="1">
    <citation type="submission" date="2023-06" db="EMBL/GenBank/DDBJ databases">
        <authorList>
            <consortium name="Lawrence Berkeley National Laboratory"/>
            <person name="Ahrendt S."/>
            <person name="Sahu N."/>
            <person name="Indic B."/>
            <person name="Wong-Bajracharya J."/>
            <person name="Merenyi Z."/>
            <person name="Ke H.-M."/>
            <person name="Monk M."/>
            <person name="Kocsube S."/>
            <person name="Drula E."/>
            <person name="Lipzen A."/>
            <person name="Balint B."/>
            <person name="Henrissat B."/>
            <person name="Andreopoulos B."/>
            <person name="Martin F.M."/>
            <person name="Harder C.B."/>
            <person name="Rigling D."/>
            <person name="Ford K.L."/>
            <person name="Foster G.D."/>
            <person name="Pangilinan J."/>
            <person name="Papanicolaou A."/>
            <person name="Barry K."/>
            <person name="LaButti K."/>
            <person name="Viragh M."/>
            <person name="Koriabine M."/>
            <person name="Yan M."/>
            <person name="Riley R."/>
            <person name="Champramary S."/>
            <person name="Plett K.L."/>
            <person name="Tsai I.J."/>
            <person name="Slot J."/>
            <person name="Sipos G."/>
            <person name="Plett J."/>
            <person name="Nagy L.G."/>
            <person name="Grigoriev I.V."/>
        </authorList>
    </citation>
    <scope>NUCLEOTIDE SEQUENCE</scope>
    <source>
        <strain evidence="1">FPL87.14</strain>
    </source>
</reference>
<name>A0AA39JIR6_9AGAR</name>
<evidence type="ECO:0000313" key="1">
    <source>
        <dbReference type="EMBL" id="KAK0442917.1"/>
    </source>
</evidence>
<comment type="caution">
    <text evidence="1">The sequence shown here is derived from an EMBL/GenBank/DDBJ whole genome shotgun (WGS) entry which is preliminary data.</text>
</comment>
<dbReference type="EMBL" id="JAUEPT010000024">
    <property type="protein sequence ID" value="KAK0442917.1"/>
    <property type="molecule type" value="Genomic_DNA"/>
</dbReference>
<keyword evidence="2" id="KW-1185">Reference proteome</keyword>
<evidence type="ECO:0000313" key="2">
    <source>
        <dbReference type="Proteomes" id="UP001175226"/>
    </source>
</evidence>
<sequence length="164" mass="18811">MVRAYVAEISAMQHGSDGAVDEATHIDYLHNPQNLFTVCSILATHSFRNIDQTAVRRDIIRLVQLRPRDAAWDECRRKLRDLVQGDGGDFFSEQCVPTEPRSFEYRPLRADEIQVEKDNIRYAIHVLDDFFDGGAHTVLGCLDRLLGWCLGRKPEDKPEQDQQV</sequence>
<accession>A0AA39JIR6</accession>
<organism evidence="1 2">
    <name type="scientific">Armillaria borealis</name>
    <dbReference type="NCBI Taxonomy" id="47425"/>
    <lineage>
        <taxon>Eukaryota</taxon>
        <taxon>Fungi</taxon>
        <taxon>Dikarya</taxon>
        <taxon>Basidiomycota</taxon>
        <taxon>Agaricomycotina</taxon>
        <taxon>Agaricomycetes</taxon>
        <taxon>Agaricomycetidae</taxon>
        <taxon>Agaricales</taxon>
        <taxon>Marasmiineae</taxon>
        <taxon>Physalacriaceae</taxon>
        <taxon>Armillaria</taxon>
    </lineage>
</organism>